<dbReference type="EMBL" id="CBTJ020000062">
    <property type="protein sequence ID" value="CDI03522.1"/>
    <property type="molecule type" value="Genomic_DNA"/>
</dbReference>
<protein>
    <submittedName>
        <fullName evidence="1">Uncharacterized protein</fullName>
    </submittedName>
</protein>
<keyword evidence="2" id="KW-1185">Reference proteome</keyword>
<evidence type="ECO:0000313" key="2">
    <source>
        <dbReference type="Proteomes" id="UP000035760"/>
    </source>
</evidence>
<comment type="caution">
    <text evidence="1">The sequence shown here is derived from an EMBL/GenBank/DDBJ whole genome shotgun (WGS) entry which is preliminary data.</text>
</comment>
<dbReference type="Proteomes" id="UP000035760">
    <property type="component" value="Unassembled WGS sequence"/>
</dbReference>
<dbReference type="AlphaFoldDB" id="W6M762"/>
<proteinExistence type="predicted"/>
<organism evidence="1 2">
    <name type="scientific">Candidatus Competibacter denitrificans Run_A_D11</name>
    <dbReference type="NCBI Taxonomy" id="1400863"/>
    <lineage>
        <taxon>Bacteria</taxon>
        <taxon>Pseudomonadati</taxon>
        <taxon>Pseudomonadota</taxon>
        <taxon>Gammaproteobacteria</taxon>
        <taxon>Candidatus Competibacteraceae</taxon>
        <taxon>Candidatus Competibacter</taxon>
    </lineage>
</organism>
<sequence length="63" mass="6982">MYARVVPSINNDERSDALLSAYQQCADETRQTNPVGIPDLEASFSNPLLGKEVLWRHESHPGG</sequence>
<name>W6M762_9GAMM</name>
<accession>W6M762</accession>
<reference evidence="1" key="2">
    <citation type="submission" date="2014-03" db="EMBL/GenBank/DDBJ databases">
        <title>Candidatus Competibacter-lineage genomes retrieved from metagenomes reveal functional metabolic diversity.</title>
        <authorList>
            <person name="McIlroy S.J."/>
            <person name="Albertsen M."/>
            <person name="Andresen E.K."/>
            <person name="Saunders A.M."/>
            <person name="Kristiansen R."/>
            <person name="Stokholm-Bjerregaard M."/>
            <person name="Nielsen K.L."/>
            <person name="Nielsen P.H."/>
        </authorList>
    </citation>
    <scope>NUCLEOTIDE SEQUENCE</scope>
    <source>
        <strain evidence="1">Run_A_D11</strain>
    </source>
</reference>
<evidence type="ECO:0000313" key="1">
    <source>
        <dbReference type="EMBL" id="CDI03522.1"/>
    </source>
</evidence>
<reference evidence="1" key="1">
    <citation type="submission" date="2013-07" db="EMBL/GenBank/DDBJ databases">
        <authorList>
            <person name="McIlroy S."/>
        </authorList>
    </citation>
    <scope>NUCLEOTIDE SEQUENCE [LARGE SCALE GENOMIC DNA]</scope>
    <source>
        <strain evidence="1">Run_A_D11</strain>
    </source>
</reference>
<dbReference type="STRING" id="1400863.BN873_530011"/>
<gene>
    <name evidence="1" type="ORF">BN873_530011</name>
</gene>